<name>A0A927MXR5_9ACTN</name>
<evidence type="ECO:0000313" key="8">
    <source>
        <dbReference type="Proteomes" id="UP000638648"/>
    </source>
</evidence>
<keyword evidence="5 6" id="KW-0949">S-adenosyl-L-methionine</keyword>
<evidence type="ECO:0000256" key="5">
    <source>
        <dbReference type="ARBA" id="ARBA00022691"/>
    </source>
</evidence>
<dbReference type="InterPro" id="IPR007213">
    <property type="entry name" value="Ppm1/Ppm2/Tcmp"/>
</dbReference>
<dbReference type="EMBL" id="JADBEM010000001">
    <property type="protein sequence ID" value="MBE1607238.1"/>
    <property type="molecule type" value="Genomic_DNA"/>
</dbReference>
<dbReference type="PANTHER" id="PTHR43619:SF2">
    <property type="entry name" value="S-ADENOSYL-L-METHIONINE-DEPENDENT METHYLTRANSFERASES SUPERFAMILY PROTEIN"/>
    <property type="match status" value="1"/>
</dbReference>
<dbReference type="GO" id="GO:0008168">
    <property type="term" value="F:methyltransferase activity"/>
    <property type="evidence" value="ECO:0007669"/>
    <property type="project" value="UniProtKB-UniRule"/>
</dbReference>
<dbReference type="RefSeq" id="WP_192751216.1">
    <property type="nucleotide sequence ID" value="NZ_BAABJL010000158.1"/>
</dbReference>
<evidence type="ECO:0000256" key="3">
    <source>
        <dbReference type="ARBA" id="ARBA00022603"/>
    </source>
</evidence>
<dbReference type="Pfam" id="PF04072">
    <property type="entry name" value="LCM"/>
    <property type="match status" value="1"/>
</dbReference>
<comment type="function">
    <text evidence="1 6">Exhibits S-adenosyl-L-methionine-dependent methyltransferase activity.</text>
</comment>
<gene>
    <name evidence="7" type="ORF">HEB94_004086</name>
</gene>
<comment type="caution">
    <text evidence="7">The sequence shown here is derived from an EMBL/GenBank/DDBJ whole genome shotgun (WGS) entry which is preliminary data.</text>
</comment>
<dbReference type="SUPFAM" id="SSF53335">
    <property type="entry name" value="S-adenosyl-L-methionine-dependent methyltransferases"/>
    <property type="match status" value="1"/>
</dbReference>
<keyword evidence="3 6" id="KW-0489">Methyltransferase</keyword>
<dbReference type="InterPro" id="IPR011610">
    <property type="entry name" value="SAM_mthyl_Trfase_ML2640-like"/>
</dbReference>
<dbReference type="NCBIfam" id="TIGR00027">
    <property type="entry name" value="mthyl_TIGR00027"/>
    <property type="match status" value="1"/>
</dbReference>
<dbReference type="Proteomes" id="UP000638648">
    <property type="component" value="Unassembled WGS sequence"/>
</dbReference>
<proteinExistence type="inferred from homology"/>
<reference evidence="7" key="1">
    <citation type="submission" date="2020-10" db="EMBL/GenBank/DDBJ databases">
        <title>Sequencing the genomes of 1000 actinobacteria strains.</title>
        <authorList>
            <person name="Klenk H.-P."/>
        </authorList>
    </citation>
    <scope>NUCLEOTIDE SEQUENCE</scope>
    <source>
        <strain evidence="7">DSM 45354</strain>
    </source>
</reference>
<evidence type="ECO:0000256" key="6">
    <source>
        <dbReference type="RuleBase" id="RU362030"/>
    </source>
</evidence>
<organism evidence="7 8">
    <name type="scientific">Actinopolymorpha pittospori</name>
    <dbReference type="NCBI Taxonomy" id="648752"/>
    <lineage>
        <taxon>Bacteria</taxon>
        <taxon>Bacillati</taxon>
        <taxon>Actinomycetota</taxon>
        <taxon>Actinomycetes</taxon>
        <taxon>Propionibacteriales</taxon>
        <taxon>Actinopolymorphaceae</taxon>
        <taxon>Actinopolymorpha</taxon>
    </lineage>
</organism>
<keyword evidence="4" id="KW-0808">Transferase</keyword>
<evidence type="ECO:0000313" key="7">
    <source>
        <dbReference type="EMBL" id="MBE1607238.1"/>
    </source>
</evidence>
<evidence type="ECO:0000256" key="2">
    <source>
        <dbReference type="ARBA" id="ARBA00008138"/>
    </source>
</evidence>
<protein>
    <recommendedName>
        <fullName evidence="6">S-adenosyl-L-methionine-dependent methyltransferase</fullName>
        <ecNumber evidence="6">2.1.1.-</ecNumber>
    </recommendedName>
</protein>
<dbReference type="EC" id="2.1.1.-" evidence="6"/>
<evidence type="ECO:0000256" key="4">
    <source>
        <dbReference type="ARBA" id="ARBA00022679"/>
    </source>
</evidence>
<dbReference type="GO" id="GO:0032259">
    <property type="term" value="P:methylation"/>
    <property type="evidence" value="ECO:0007669"/>
    <property type="project" value="UniProtKB-KW"/>
</dbReference>
<comment type="similarity">
    <text evidence="2 6">Belongs to the UPF0677 family.</text>
</comment>
<dbReference type="PANTHER" id="PTHR43619">
    <property type="entry name" value="S-ADENOSYL-L-METHIONINE-DEPENDENT METHYLTRANSFERASE YKTD-RELATED"/>
    <property type="match status" value="1"/>
</dbReference>
<dbReference type="Gene3D" id="3.40.50.150">
    <property type="entry name" value="Vaccinia Virus protein VP39"/>
    <property type="match status" value="1"/>
</dbReference>
<dbReference type="AlphaFoldDB" id="A0A927MXR5"/>
<accession>A0A927MXR5</accession>
<keyword evidence="8" id="KW-1185">Reference proteome</keyword>
<dbReference type="InterPro" id="IPR029063">
    <property type="entry name" value="SAM-dependent_MTases_sf"/>
</dbReference>
<sequence length="290" mass="32445">MRRQAARTAIGPMALVAAEQYRPVPERLVQDGLARRLLPGAARWLAASTRWRPIGDLLIRVTEGKGRGLTASLLCRKRYVDDTLQEALVAGIEAVVVLGAGLDTLAYRHPELQRCRVFEVDLPENIAYKRARLTAVFGRVPHHVSLVPIDLDSADLMEVLAAHGYEPAWKAFFSWEGVTQYLSEDGVRRTLSALASAAAGSRLVFTFVRRDFLDGLHFYAAEPAYQEFCVRRRLWRFGLAPEGVGAFLAEYGWREVEQLSGMCLRARYVEPTGRALPVSEIERSVHAEKL</sequence>
<evidence type="ECO:0000256" key="1">
    <source>
        <dbReference type="ARBA" id="ARBA00003907"/>
    </source>
</evidence>